<dbReference type="KEGG" id="sphl:LPB140_00930"/>
<proteinExistence type="predicted"/>
<dbReference type="RefSeq" id="WP_072558282.1">
    <property type="nucleotide sequence ID" value="NZ_CP018154.1"/>
</dbReference>
<protein>
    <submittedName>
        <fullName evidence="2">Uncharacterized protein</fullName>
    </submittedName>
</protein>
<evidence type="ECO:0000313" key="2">
    <source>
        <dbReference type="EMBL" id="APG61637.1"/>
    </source>
</evidence>
<dbReference type="STRING" id="1913578.LPB140_00930"/>
<gene>
    <name evidence="2" type="ORF">LPB140_00930</name>
</gene>
<dbReference type="EMBL" id="CP018154">
    <property type="protein sequence ID" value="APG61637.1"/>
    <property type="molecule type" value="Genomic_DNA"/>
</dbReference>
<reference evidence="2 3" key="1">
    <citation type="submission" date="2016-11" db="EMBL/GenBank/DDBJ databases">
        <title>Sphingorhabdus sp. LPB0140, isolated from marine environment.</title>
        <authorList>
            <person name="Kim E."/>
            <person name="Yi H."/>
        </authorList>
    </citation>
    <scope>NUCLEOTIDE SEQUENCE [LARGE SCALE GENOMIC DNA]</scope>
    <source>
        <strain evidence="2 3">LPB0140</strain>
    </source>
</reference>
<name>A0A1L3J935_9SPHN</name>
<sequence length="250" mass="27230">MMMHRPTPLLFYVYMAALISCAPINAAPNITQEHAANGTDSGKTLTQQPRIYSNMEEVYFDAEAKKNPAPWLSIRAAISPTNEKFEFIDAFGNIIAPPENVDILGVNDDEITLQIGGEENGEAGRTTTLIRANPVSCWSAVKKATPVSEDAQASISSNDDWIFAANLKLHDQGGRTKLGGGDSGAPETILRVRRVMWPVGSSNKPSLVLYVFTSDNPQSAVSYSWADIDAKRIGINLRWMQASCTVEPAE</sequence>
<dbReference type="Proteomes" id="UP000242561">
    <property type="component" value="Chromosome"/>
</dbReference>
<keyword evidence="1" id="KW-0732">Signal</keyword>
<accession>A0A1L3J935</accession>
<keyword evidence="3" id="KW-1185">Reference proteome</keyword>
<evidence type="ECO:0000256" key="1">
    <source>
        <dbReference type="SAM" id="SignalP"/>
    </source>
</evidence>
<evidence type="ECO:0000313" key="3">
    <source>
        <dbReference type="Proteomes" id="UP000242561"/>
    </source>
</evidence>
<dbReference type="PROSITE" id="PS51257">
    <property type="entry name" value="PROKAR_LIPOPROTEIN"/>
    <property type="match status" value="1"/>
</dbReference>
<feature type="signal peptide" evidence="1">
    <location>
        <begin position="1"/>
        <end position="26"/>
    </location>
</feature>
<organism evidence="2 3">
    <name type="scientific">Sphingorhabdus lutea</name>
    <dbReference type="NCBI Taxonomy" id="1913578"/>
    <lineage>
        <taxon>Bacteria</taxon>
        <taxon>Pseudomonadati</taxon>
        <taxon>Pseudomonadota</taxon>
        <taxon>Alphaproteobacteria</taxon>
        <taxon>Sphingomonadales</taxon>
        <taxon>Sphingomonadaceae</taxon>
        <taxon>Sphingorhabdus</taxon>
    </lineage>
</organism>
<dbReference type="OrthoDB" id="6378475at2"/>
<dbReference type="AlphaFoldDB" id="A0A1L3J935"/>
<feature type="chain" id="PRO_5012566471" evidence="1">
    <location>
        <begin position="27"/>
        <end position="250"/>
    </location>
</feature>